<sequence length="52" mass="5875">MYSSTTGAVKKFMPSNVGSINRMKRVSQPTIMKCTILATEIGREHVYFVDYS</sequence>
<name>T1KFE9_TETUR</name>
<keyword evidence="2" id="KW-1185">Reference proteome</keyword>
<dbReference type="EMBL" id="CAEY01000036">
    <property type="status" value="NOT_ANNOTATED_CDS"/>
    <property type="molecule type" value="Genomic_DNA"/>
</dbReference>
<dbReference type="EnsemblMetazoa" id="tetur10g02880.1">
    <property type="protein sequence ID" value="tetur10g02880.1"/>
    <property type="gene ID" value="tetur10g02880"/>
</dbReference>
<dbReference type="AlphaFoldDB" id="T1KFE9"/>
<dbReference type="Proteomes" id="UP000015104">
    <property type="component" value="Unassembled WGS sequence"/>
</dbReference>
<evidence type="ECO:0000313" key="2">
    <source>
        <dbReference type="Proteomes" id="UP000015104"/>
    </source>
</evidence>
<reference evidence="2" key="1">
    <citation type="submission" date="2011-08" db="EMBL/GenBank/DDBJ databases">
        <authorList>
            <person name="Rombauts S."/>
        </authorList>
    </citation>
    <scope>NUCLEOTIDE SEQUENCE</scope>
    <source>
        <strain evidence="2">London</strain>
    </source>
</reference>
<organism evidence="1 2">
    <name type="scientific">Tetranychus urticae</name>
    <name type="common">Two-spotted spider mite</name>
    <dbReference type="NCBI Taxonomy" id="32264"/>
    <lineage>
        <taxon>Eukaryota</taxon>
        <taxon>Metazoa</taxon>
        <taxon>Ecdysozoa</taxon>
        <taxon>Arthropoda</taxon>
        <taxon>Chelicerata</taxon>
        <taxon>Arachnida</taxon>
        <taxon>Acari</taxon>
        <taxon>Acariformes</taxon>
        <taxon>Trombidiformes</taxon>
        <taxon>Prostigmata</taxon>
        <taxon>Eleutherengona</taxon>
        <taxon>Raphignathae</taxon>
        <taxon>Tetranychoidea</taxon>
        <taxon>Tetranychidae</taxon>
        <taxon>Tetranychus</taxon>
    </lineage>
</organism>
<protein>
    <submittedName>
        <fullName evidence="1">Uncharacterized protein</fullName>
    </submittedName>
</protein>
<evidence type="ECO:0000313" key="1">
    <source>
        <dbReference type="EnsemblMetazoa" id="tetur10g02880.1"/>
    </source>
</evidence>
<dbReference type="HOGENOM" id="CLU_3089838_0_0_1"/>
<proteinExistence type="predicted"/>
<reference evidence="1" key="2">
    <citation type="submission" date="2015-06" db="UniProtKB">
        <authorList>
            <consortium name="EnsemblMetazoa"/>
        </authorList>
    </citation>
    <scope>IDENTIFICATION</scope>
</reference>
<accession>T1KFE9</accession>